<name>A0AAN9KJU0_CLITE</name>
<sequence>MACSQLVACSQLGSANACLTVAGSVYVRKPEDLTKSLSNKVADALAKFGLDLDVEKCIFSFVPDFVYLLVLADRSFAPFGRGQQLFALLWCLLLFLLPCEVFTDSL</sequence>
<protein>
    <submittedName>
        <fullName evidence="1">Uncharacterized protein</fullName>
    </submittedName>
</protein>
<evidence type="ECO:0000313" key="2">
    <source>
        <dbReference type="Proteomes" id="UP001359559"/>
    </source>
</evidence>
<proteinExistence type="predicted"/>
<evidence type="ECO:0000313" key="1">
    <source>
        <dbReference type="EMBL" id="KAK7317771.1"/>
    </source>
</evidence>
<accession>A0AAN9KJU0</accession>
<dbReference type="EMBL" id="JAYKXN010000001">
    <property type="protein sequence ID" value="KAK7317771.1"/>
    <property type="molecule type" value="Genomic_DNA"/>
</dbReference>
<dbReference type="AlphaFoldDB" id="A0AAN9KJU0"/>
<keyword evidence="2" id="KW-1185">Reference proteome</keyword>
<organism evidence="1 2">
    <name type="scientific">Clitoria ternatea</name>
    <name type="common">Butterfly pea</name>
    <dbReference type="NCBI Taxonomy" id="43366"/>
    <lineage>
        <taxon>Eukaryota</taxon>
        <taxon>Viridiplantae</taxon>
        <taxon>Streptophyta</taxon>
        <taxon>Embryophyta</taxon>
        <taxon>Tracheophyta</taxon>
        <taxon>Spermatophyta</taxon>
        <taxon>Magnoliopsida</taxon>
        <taxon>eudicotyledons</taxon>
        <taxon>Gunneridae</taxon>
        <taxon>Pentapetalae</taxon>
        <taxon>rosids</taxon>
        <taxon>fabids</taxon>
        <taxon>Fabales</taxon>
        <taxon>Fabaceae</taxon>
        <taxon>Papilionoideae</taxon>
        <taxon>50 kb inversion clade</taxon>
        <taxon>NPAAA clade</taxon>
        <taxon>indigoferoid/millettioid clade</taxon>
        <taxon>Phaseoleae</taxon>
        <taxon>Clitoria</taxon>
    </lineage>
</organism>
<comment type="caution">
    <text evidence="1">The sequence shown here is derived from an EMBL/GenBank/DDBJ whole genome shotgun (WGS) entry which is preliminary data.</text>
</comment>
<dbReference type="Proteomes" id="UP001359559">
    <property type="component" value="Unassembled WGS sequence"/>
</dbReference>
<gene>
    <name evidence="1" type="ORF">RJT34_02268</name>
</gene>
<reference evidence="1 2" key="1">
    <citation type="submission" date="2024-01" db="EMBL/GenBank/DDBJ databases">
        <title>The genomes of 5 underutilized Papilionoideae crops provide insights into root nodulation and disease resistance.</title>
        <authorList>
            <person name="Yuan L."/>
        </authorList>
    </citation>
    <scope>NUCLEOTIDE SEQUENCE [LARGE SCALE GENOMIC DNA]</scope>
    <source>
        <strain evidence="1">LY-2023</strain>
        <tissue evidence="1">Leaf</tissue>
    </source>
</reference>